<evidence type="ECO:0000313" key="5">
    <source>
        <dbReference type="EMBL" id="MCF3948116.1"/>
    </source>
</evidence>
<keyword evidence="6" id="KW-1185">Reference proteome</keyword>
<comment type="similarity">
    <text evidence="1">Belongs to the HpcH/HpaI aldolase family.</text>
</comment>
<keyword evidence="3 5" id="KW-0456">Lyase</keyword>
<evidence type="ECO:0000256" key="1">
    <source>
        <dbReference type="ARBA" id="ARBA00005568"/>
    </source>
</evidence>
<comment type="caution">
    <text evidence="5">The sequence shown here is derived from an EMBL/GenBank/DDBJ whole genome shotgun (WGS) entry which is preliminary data.</text>
</comment>
<sequence>MSLNAIWSEGRAALNGWLSIPDGFASEVMAHQGWDTLTIDMQHGIVDYAYAVRMLTAISTTQVVPIVRVPWLDPGIVMKVLDAGVLGVICPMINSAEDAEIFTSALRYAPRGRRSFGPIRANLAHGADYPKRADDLVTGFAMIETRAALDALDAILAVPELDAIYIGPADLALSLGAEPRFDPVDPVVTGPIEHILARAKHHGKRAGIHTGSASYARAMVEKGFDFVTIGSDARFMAAGAARAVADFRNVGNDVKIAY</sequence>
<feature type="domain" description="HpcH/HpaI aldolase/citrate lyase" evidence="4">
    <location>
        <begin position="27"/>
        <end position="234"/>
    </location>
</feature>
<evidence type="ECO:0000259" key="4">
    <source>
        <dbReference type="Pfam" id="PF03328"/>
    </source>
</evidence>
<evidence type="ECO:0000256" key="3">
    <source>
        <dbReference type="ARBA" id="ARBA00023239"/>
    </source>
</evidence>
<dbReference type="InterPro" id="IPR015813">
    <property type="entry name" value="Pyrv/PenolPyrv_kinase-like_dom"/>
</dbReference>
<dbReference type="InterPro" id="IPR050251">
    <property type="entry name" value="HpcH-HpaI_aldolase"/>
</dbReference>
<organism evidence="5 6">
    <name type="scientific">Acidiphilium iwatense</name>
    <dbReference type="NCBI Taxonomy" id="768198"/>
    <lineage>
        <taxon>Bacteria</taxon>
        <taxon>Pseudomonadati</taxon>
        <taxon>Pseudomonadota</taxon>
        <taxon>Alphaproteobacteria</taxon>
        <taxon>Acetobacterales</taxon>
        <taxon>Acidocellaceae</taxon>
        <taxon>Acidiphilium</taxon>
    </lineage>
</organism>
<evidence type="ECO:0000313" key="6">
    <source>
        <dbReference type="Proteomes" id="UP001521209"/>
    </source>
</evidence>
<accession>A0ABS9E2F6</accession>
<dbReference type="Pfam" id="PF03328">
    <property type="entry name" value="HpcH_HpaI"/>
    <property type="match status" value="1"/>
</dbReference>
<protein>
    <submittedName>
        <fullName evidence="5">Aldolase/citrate lyase family protein</fullName>
    </submittedName>
</protein>
<keyword evidence="2" id="KW-0479">Metal-binding</keyword>
<dbReference type="EMBL" id="JAKGBZ010000039">
    <property type="protein sequence ID" value="MCF3948116.1"/>
    <property type="molecule type" value="Genomic_DNA"/>
</dbReference>
<dbReference type="Gene3D" id="3.20.20.60">
    <property type="entry name" value="Phosphoenolpyruvate-binding domains"/>
    <property type="match status" value="1"/>
</dbReference>
<dbReference type="GO" id="GO:0016829">
    <property type="term" value="F:lyase activity"/>
    <property type="evidence" value="ECO:0007669"/>
    <property type="project" value="UniProtKB-KW"/>
</dbReference>
<dbReference type="SUPFAM" id="SSF51621">
    <property type="entry name" value="Phosphoenolpyruvate/pyruvate domain"/>
    <property type="match status" value="1"/>
</dbReference>
<dbReference type="PANTHER" id="PTHR30502">
    <property type="entry name" value="2-KETO-3-DEOXY-L-RHAMNONATE ALDOLASE"/>
    <property type="match status" value="1"/>
</dbReference>
<gene>
    <name evidence="5" type="ORF">L2A60_15680</name>
</gene>
<dbReference type="InterPro" id="IPR005000">
    <property type="entry name" value="Aldolase/citrate-lyase_domain"/>
</dbReference>
<evidence type="ECO:0000256" key="2">
    <source>
        <dbReference type="ARBA" id="ARBA00022723"/>
    </source>
</evidence>
<reference evidence="5 6" key="1">
    <citation type="submission" date="2022-01" db="EMBL/GenBank/DDBJ databases">
        <authorList>
            <person name="Won M."/>
            <person name="Kim S.-J."/>
            <person name="Kwon S.-W."/>
        </authorList>
    </citation>
    <scope>NUCLEOTIDE SEQUENCE [LARGE SCALE GENOMIC DNA]</scope>
    <source>
        <strain evidence="5 6">KCTC 23505</strain>
    </source>
</reference>
<dbReference type="RefSeq" id="WP_235705400.1">
    <property type="nucleotide sequence ID" value="NZ_JAKGBZ010000039.1"/>
</dbReference>
<dbReference type="InterPro" id="IPR040442">
    <property type="entry name" value="Pyrv_kinase-like_dom_sf"/>
</dbReference>
<name>A0ABS9E2F6_9PROT</name>
<proteinExistence type="inferred from homology"/>
<dbReference type="PANTHER" id="PTHR30502:SF0">
    <property type="entry name" value="PHOSPHOENOLPYRUVATE CARBOXYLASE FAMILY PROTEIN"/>
    <property type="match status" value="1"/>
</dbReference>
<dbReference type="Proteomes" id="UP001521209">
    <property type="component" value="Unassembled WGS sequence"/>
</dbReference>